<dbReference type="GeneID" id="93148558"/>
<comment type="cofactor">
    <cofactor evidence="1">
        <name>Zn(2+)</name>
        <dbReference type="ChEBI" id="CHEBI:29105"/>
    </cofactor>
</comment>
<organism evidence="6 7">
    <name type="scientific">Hungatella hathewayi</name>
    <dbReference type="NCBI Taxonomy" id="154046"/>
    <lineage>
        <taxon>Bacteria</taxon>
        <taxon>Bacillati</taxon>
        <taxon>Bacillota</taxon>
        <taxon>Clostridia</taxon>
        <taxon>Lachnospirales</taxon>
        <taxon>Lachnospiraceae</taxon>
        <taxon>Hungatella</taxon>
    </lineage>
</organism>
<proteinExistence type="inferred from homology"/>
<name>A0A413WY35_9FIRM</name>
<evidence type="ECO:0000256" key="5">
    <source>
        <dbReference type="ARBA" id="ARBA00023459"/>
    </source>
</evidence>
<evidence type="ECO:0000256" key="1">
    <source>
        <dbReference type="ARBA" id="ARBA00001947"/>
    </source>
</evidence>
<sequence>MFIEVGKEVFETEDESVINIRQKLFPEEEKMPLAKYFYNYPLHAPTPVEMQIINQLNPMNPEDAILPENFMDLLKPYGYDKIELGYCMFPDGSGYVATYRVRPPHISGEMERWYRNWRNLKSKSMVPGHGNLRYKIWNYADHFDHYYVNWQDGSDGIHTTESLDLGGGDRMYDTIRHQFDLKDFGLTDEKMKELKDAGCQLTGKGSYETFDEPGTHLCLSYSRPCPLGGIETRSREWIGWRPVNGKLVRDPSTKCSEEYLKKVVIHTLVEWEHLYTFLPDLYAEYHDQPADAD</sequence>
<reference evidence="6" key="1">
    <citation type="submission" date="2022-01" db="EMBL/GenBank/DDBJ databases">
        <title>Novel bile acid biosynthetic pathways are enriched in the microbiome of centenarians.</title>
        <authorList>
            <person name="Sato Y."/>
            <person name="Atarashi K."/>
            <person name="Plichta R.D."/>
            <person name="Arai Y."/>
            <person name="Sasajima S."/>
            <person name="Kearney M.S."/>
            <person name="Suda W."/>
            <person name="Takeshita K."/>
            <person name="Sasaki T."/>
            <person name="Okamoto S."/>
            <person name="Skelly N.A."/>
            <person name="Okamura Y."/>
            <person name="Vlamakis H."/>
            <person name="Li Y."/>
            <person name="Tanoue T."/>
            <person name="Takei H."/>
            <person name="Nittono H."/>
            <person name="Narushima S."/>
            <person name="Irie J."/>
            <person name="Itoh H."/>
            <person name="Moriya K."/>
            <person name="Sugiura Y."/>
            <person name="Suematsu M."/>
            <person name="Moritoki N."/>
            <person name="Shibata S."/>
            <person name="Littman R.D."/>
            <person name="Fischbach A.M."/>
            <person name="Uwamino Y."/>
            <person name="Inoue T."/>
            <person name="Honda A."/>
            <person name="Hattori M."/>
            <person name="Murai T."/>
            <person name="Xavier J.R."/>
            <person name="Hirose N."/>
            <person name="Honda K."/>
        </authorList>
    </citation>
    <scope>NUCLEOTIDE SEQUENCE</scope>
    <source>
        <strain evidence="6">CE91-St55</strain>
    </source>
</reference>
<dbReference type="Pfam" id="PF18089">
    <property type="entry name" value="DAPG_hydrolase"/>
    <property type="match status" value="1"/>
</dbReference>
<comment type="caution">
    <text evidence="6">The sequence shown here is derived from an EMBL/GenBank/DDBJ whole genome shotgun (WGS) entry which is preliminary data.</text>
</comment>
<evidence type="ECO:0000256" key="4">
    <source>
        <dbReference type="ARBA" id="ARBA00022833"/>
    </source>
</evidence>
<dbReference type="InterPro" id="IPR041526">
    <property type="entry name" value="DAPG_hydrolase"/>
</dbReference>
<dbReference type="Proteomes" id="UP001055091">
    <property type="component" value="Unassembled WGS sequence"/>
</dbReference>
<keyword evidence="3" id="KW-0378">Hydrolase</keyword>
<evidence type="ECO:0000256" key="2">
    <source>
        <dbReference type="ARBA" id="ARBA00022723"/>
    </source>
</evidence>
<evidence type="ECO:0000313" key="6">
    <source>
        <dbReference type="EMBL" id="GKH02474.1"/>
    </source>
</evidence>
<dbReference type="AlphaFoldDB" id="A0A413WY35"/>
<dbReference type="GO" id="GO:0016787">
    <property type="term" value="F:hydrolase activity"/>
    <property type="evidence" value="ECO:0007669"/>
    <property type="project" value="UniProtKB-KW"/>
</dbReference>
<gene>
    <name evidence="6" type="ORF">CE91St55_44550</name>
</gene>
<keyword evidence="4" id="KW-0862">Zinc</keyword>
<keyword evidence="2" id="KW-0479">Metal-binding</keyword>
<comment type="similarity">
    <text evidence="5">Belongs to the DAPG/phloretin hydrolase family.</text>
</comment>
<dbReference type="RefSeq" id="WP_006775747.1">
    <property type="nucleotide sequence ID" value="NZ_BQNJ01000002.1"/>
</dbReference>
<evidence type="ECO:0000256" key="3">
    <source>
        <dbReference type="ARBA" id="ARBA00022801"/>
    </source>
</evidence>
<accession>A0A413WY35</accession>
<dbReference type="EMBL" id="BQNJ01000002">
    <property type="protein sequence ID" value="GKH02474.1"/>
    <property type="molecule type" value="Genomic_DNA"/>
</dbReference>
<evidence type="ECO:0000313" key="7">
    <source>
        <dbReference type="Proteomes" id="UP001055091"/>
    </source>
</evidence>
<protein>
    <submittedName>
        <fullName evidence="6">Uncharacterized protein</fullName>
    </submittedName>
</protein>
<dbReference type="GO" id="GO:0046872">
    <property type="term" value="F:metal ion binding"/>
    <property type="evidence" value="ECO:0007669"/>
    <property type="project" value="UniProtKB-KW"/>
</dbReference>